<sequence length="508" mass="50880">MTQTATPAGTEVLATRVFPRFYRDSVALMALASALEKREGIVRVGAVMATPANLTILEASQMLPADLTAAADDLVVVARGIDEPTAQAALDAAEEGLVTVETTGGARVERAPQTIAEGIAAATAADRPATLATVSVPGTYAPIVVEQALDAGLHVFCFSDNVSVADERRLKEKAVAAGLLLMGPDCGTAVLDGTPLGFANAVRPGTIGIVAASGTGAQEVSCLVDRAGAGVSQLIGVGGRDLTEEIGGLMTHLALDRLEADEATRAVVVVSKPPAPAVAAALLARLERVAAGGTPVVACLLGLDDRGEPGSDALVVRGTLEGGALAAAELAGHPLVIDDPLLPAPRAGAGRVLGLYAGGTLASEATILLGRAGVVAEVLDLGDDQFTAGRPHPMIDPQARAERIAAAGSDPTVAIVLCDVVLGFGSAADPATPVAEAVRTAREAARADGRELVVIASVCGVVGDHQGLDAQRSILRAAGIVVADSNAAAARAAIALTTTDPSTTEVTA</sequence>
<accession>A0ABS2LBH4</accession>
<feature type="domain" description="CoA-binding" evidence="2">
    <location>
        <begin position="205"/>
        <end position="283"/>
    </location>
</feature>
<dbReference type="EMBL" id="JAFBBO010000001">
    <property type="protein sequence ID" value="MBM7477773.1"/>
    <property type="molecule type" value="Genomic_DNA"/>
</dbReference>
<proteinExistence type="predicted"/>
<dbReference type="Pfam" id="PF02629">
    <property type="entry name" value="CoA_binding"/>
    <property type="match status" value="1"/>
</dbReference>
<dbReference type="Gene3D" id="3.40.50.720">
    <property type="entry name" value="NAD(P)-binding Rossmann-like Domain"/>
    <property type="match status" value="1"/>
</dbReference>
<dbReference type="InterPro" id="IPR016102">
    <property type="entry name" value="Succinyl-CoA_synth-like"/>
</dbReference>
<dbReference type="Proteomes" id="UP000698059">
    <property type="component" value="Unassembled WGS sequence"/>
</dbReference>
<dbReference type="InterPro" id="IPR005811">
    <property type="entry name" value="SUCC_ACL_C"/>
</dbReference>
<dbReference type="PANTHER" id="PTHR11117:SF24">
    <property type="entry name" value="PROTEIN FDRA"/>
    <property type="match status" value="1"/>
</dbReference>
<protein>
    <submittedName>
        <fullName evidence="3">FdrA protein</fullName>
    </submittedName>
</protein>
<evidence type="ECO:0000259" key="1">
    <source>
        <dbReference type="Pfam" id="PF00549"/>
    </source>
</evidence>
<feature type="domain" description="ATP-citrate synthase/succinyl-CoA ligase C-terminal" evidence="1">
    <location>
        <begin position="355"/>
        <end position="495"/>
    </location>
</feature>
<dbReference type="SUPFAM" id="SSF52210">
    <property type="entry name" value="Succinyl-CoA synthetase domains"/>
    <property type="match status" value="2"/>
</dbReference>
<comment type="caution">
    <text evidence="3">The sequence shown here is derived from an EMBL/GenBank/DDBJ whole genome shotgun (WGS) entry which is preliminary data.</text>
</comment>
<name>A0ABS2LBH4_9CELL</name>
<evidence type="ECO:0000259" key="2">
    <source>
        <dbReference type="Pfam" id="PF02629"/>
    </source>
</evidence>
<dbReference type="Pfam" id="PF00549">
    <property type="entry name" value="Ligase_CoA"/>
    <property type="match status" value="1"/>
</dbReference>
<dbReference type="PANTHER" id="PTHR11117">
    <property type="entry name" value="SUCCINYL-COA LIGASE SUBUNIT ALPHA"/>
    <property type="match status" value="1"/>
</dbReference>
<dbReference type="InterPro" id="IPR003781">
    <property type="entry name" value="CoA-bd"/>
</dbReference>
<reference evidence="3 4" key="1">
    <citation type="submission" date="2021-01" db="EMBL/GenBank/DDBJ databases">
        <title>Sequencing the genomes of 1000 actinobacteria strains.</title>
        <authorList>
            <person name="Klenk H.-P."/>
        </authorList>
    </citation>
    <scope>NUCLEOTIDE SEQUENCE [LARGE SCALE GENOMIC DNA]</scope>
    <source>
        <strain evidence="3 4">DSM 46000</strain>
    </source>
</reference>
<evidence type="ECO:0000313" key="4">
    <source>
        <dbReference type="Proteomes" id="UP000698059"/>
    </source>
</evidence>
<gene>
    <name evidence="3" type="ORF">JOD49_000693</name>
</gene>
<dbReference type="Gene3D" id="3.40.50.261">
    <property type="entry name" value="Succinyl-CoA synthetase domains"/>
    <property type="match status" value="2"/>
</dbReference>
<dbReference type="RefSeq" id="WP_205305984.1">
    <property type="nucleotide sequence ID" value="NZ_BAAAVF010000005.1"/>
</dbReference>
<organism evidence="3 4">
    <name type="scientific">Oerskovia jenensis</name>
    <dbReference type="NCBI Taxonomy" id="162169"/>
    <lineage>
        <taxon>Bacteria</taxon>
        <taxon>Bacillati</taxon>
        <taxon>Actinomycetota</taxon>
        <taxon>Actinomycetes</taxon>
        <taxon>Micrococcales</taxon>
        <taxon>Cellulomonadaceae</taxon>
        <taxon>Oerskovia</taxon>
    </lineage>
</organism>
<evidence type="ECO:0000313" key="3">
    <source>
        <dbReference type="EMBL" id="MBM7477773.1"/>
    </source>
</evidence>
<keyword evidence="4" id="KW-1185">Reference proteome</keyword>